<proteinExistence type="predicted"/>
<feature type="non-terminal residue" evidence="1">
    <location>
        <position position="1"/>
    </location>
</feature>
<name>A0AAV2SI87_MEGNR</name>
<accession>A0AAV2SI87</accession>
<keyword evidence="2" id="KW-1185">Reference proteome</keyword>
<evidence type="ECO:0008006" key="3">
    <source>
        <dbReference type="Google" id="ProtNLM"/>
    </source>
</evidence>
<dbReference type="AlphaFoldDB" id="A0AAV2SI87"/>
<evidence type="ECO:0000313" key="2">
    <source>
        <dbReference type="Proteomes" id="UP001497623"/>
    </source>
</evidence>
<dbReference type="EMBL" id="CAXKWB010062886">
    <property type="protein sequence ID" value="CAL4185849.1"/>
    <property type="molecule type" value="Genomic_DNA"/>
</dbReference>
<dbReference type="Proteomes" id="UP001497623">
    <property type="component" value="Unassembled WGS sequence"/>
</dbReference>
<feature type="non-terminal residue" evidence="1">
    <location>
        <position position="103"/>
    </location>
</feature>
<reference evidence="1 2" key="1">
    <citation type="submission" date="2024-05" db="EMBL/GenBank/DDBJ databases">
        <authorList>
            <person name="Wallberg A."/>
        </authorList>
    </citation>
    <scope>NUCLEOTIDE SEQUENCE [LARGE SCALE GENOMIC DNA]</scope>
</reference>
<comment type="caution">
    <text evidence="1">The sequence shown here is derived from an EMBL/GenBank/DDBJ whole genome shotgun (WGS) entry which is preliminary data.</text>
</comment>
<gene>
    <name evidence="1" type="ORF">MNOR_LOCUS35995</name>
</gene>
<evidence type="ECO:0000313" key="1">
    <source>
        <dbReference type="EMBL" id="CAL4185849.1"/>
    </source>
</evidence>
<protein>
    <recommendedName>
        <fullName evidence="3">EB domain-containing protein</fullName>
    </recommendedName>
</protein>
<organism evidence="1 2">
    <name type="scientific">Meganyctiphanes norvegica</name>
    <name type="common">Northern krill</name>
    <name type="synonym">Thysanopoda norvegica</name>
    <dbReference type="NCBI Taxonomy" id="48144"/>
    <lineage>
        <taxon>Eukaryota</taxon>
        <taxon>Metazoa</taxon>
        <taxon>Ecdysozoa</taxon>
        <taxon>Arthropoda</taxon>
        <taxon>Crustacea</taxon>
        <taxon>Multicrustacea</taxon>
        <taxon>Malacostraca</taxon>
        <taxon>Eumalacostraca</taxon>
        <taxon>Eucarida</taxon>
        <taxon>Euphausiacea</taxon>
        <taxon>Euphausiidae</taxon>
        <taxon>Meganyctiphanes</taxon>
    </lineage>
</organism>
<sequence length="103" mass="11407">YSLSAVNVDYAEDCKTPVSGSVPVCPYDRMMQCNSNGKCECYINTLYDSESHSCLTKESYIEKYPELTKVGLSEFCGISPEGLPKVCDETTNMKCVNSKCKCT</sequence>